<feature type="compositionally biased region" description="Low complexity" evidence="6">
    <location>
        <begin position="585"/>
        <end position="597"/>
    </location>
</feature>
<dbReference type="PANTHER" id="PTHR11706:SF75">
    <property type="entry name" value="ETHYLENE-INSENSITIVE PROTEIN 2"/>
    <property type="match status" value="1"/>
</dbReference>
<evidence type="ECO:0000256" key="7">
    <source>
        <dbReference type="SAM" id="Phobius"/>
    </source>
</evidence>
<feature type="transmembrane region" description="Helical" evidence="7">
    <location>
        <begin position="90"/>
        <end position="109"/>
    </location>
</feature>
<keyword evidence="4 7" id="KW-1133">Transmembrane helix</keyword>
<dbReference type="OMA" id="EEPACIQ"/>
<protein>
    <recommendedName>
        <fullName evidence="10">Ethylene-insensitive protein 2</fullName>
    </recommendedName>
</protein>
<comment type="subcellular location">
    <subcellularLocation>
        <location evidence="1">Membrane</location>
        <topology evidence="1">Multi-pass membrane protein</topology>
    </subcellularLocation>
</comment>
<feature type="region of interest" description="Disordered" evidence="6">
    <location>
        <begin position="1237"/>
        <end position="1259"/>
    </location>
</feature>
<evidence type="ECO:0000256" key="5">
    <source>
        <dbReference type="ARBA" id="ARBA00023136"/>
    </source>
</evidence>
<keyword evidence="5 7" id="KW-0472">Membrane</keyword>
<dbReference type="PANTHER" id="PTHR11706">
    <property type="entry name" value="SOLUTE CARRIER PROTEIN FAMILY 11 MEMBER"/>
    <property type="match status" value="1"/>
</dbReference>
<comment type="caution">
    <text evidence="8">The sequence shown here is derived from an EMBL/GenBank/DDBJ whole genome shotgun (WGS) entry which is preliminary data.</text>
</comment>
<evidence type="ECO:0000313" key="9">
    <source>
        <dbReference type="Proteomes" id="UP000655225"/>
    </source>
</evidence>
<dbReference type="GO" id="GO:0005886">
    <property type="term" value="C:plasma membrane"/>
    <property type="evidence" value="ECO:0007669"/>
    <property type="project" value="TreeGrafter"/>
</dbReference>
<dbReference type="GO" id="GO:0034755">
    <property type="term" value="P:iron ion transmembrane transport"/>
    <property type="evidence" value="ECO:0007669"/>
    <property type="project" value="TreeGrafter"/>
</dbReference>
<dbReference type="EMBL" id="JABCRI010000012">
    <property type="protein sequence ID" value="KAF8396556.1"/>
    <property type="molecule type" value="Genomic_DNA"/>
</dbReference>
<evidence type="ECO:0000256" key="3">
    <source>
        <dbReference type="ARBA" id="ARBA00022692"/>
    </source>
</evidence>
<gene>
    <name evidence="8" type="ORF">HHK36_018180</name>
</gene>
<keyword evidence="3 7" id="KW-0812">Transmembrane</keyword>
<reference evidence="8 9" key="1">
    <citation type="submission" date="2020-04" db="EMBL/GenBank/DDBJ databases">
        <title>Plant Genome Project.</title>
        <authorList>
            <person name="Zhang R.-G."/>
        </authorList>
    </citation>
    <scope>NUCLEOTIDE SEQUENCE [LARGE SCALE GENOMIC DNA]</scope>
    <source>
        <strain evidence="8">YNK0</strain>
        <tissue evidence="8">Leaf</tissue>
    </source>
</reference>
<evidence type="ECO:0000313" key="8">
    <source>
        <dbReference type="EMBL" id="KAF8396556.1"/>
    </source>
</evidence>
<feature type="transmembrane region" description="Helical" evidence="7">
    <location>
        <begin position="283"/>
        <end position="300"/>
    </location>
</feature>
<dbReference type="GO" id="GO:0009873">
    <property type="term" value="P:ethylene-activated signaling pathway"/>
    <property type="evidence" value="ECO:0007669"/>
    <property type="project" value="InterPro"/>
</dbReference>
<evidence type="ECO:0000256" key="1">
    <source>
        <dbReference type="ARBA" id="ARBA00004141"/>
    </source>
</evidence>
<evidence type="ECO:0008006" key="10">
    <source>
        <dbReference type="Google" id="ProtNLM"/>
    </source>
</evidence>
<dbReference type="Pfam" id="PF01566">
    <property type="entry name" value="Nramp"/>
    <property type="match status" value="2"/>
</dbReference>
<sequence length="1259" mass="137316">MDAEISSVNQMPGVFSRLFPAVGPVLMISMGYVDPGKWAAAVEGGARFGSDLVLLILLFNFAAVLCQYLAARIGVVTGRNLAQENCKTKFMCISLAGFILLLYVLGVLISQSEIPLVMNGMLTRKRIAGQDDTIHKGQGHCHVRLGMHHWLLALAASLIDPLVLRASAHTEYCEQNGSLVQWHLSVGFSMLSLQIMLKMEKPHLGPPNVSKASVFHSTGLVVLTFQDALSLMDQVFRSSVTPFAFFLVLFFSSQITALTWNVGGQVVLHNFFRMDPPGWLHRATIRALAIVPALYCAWNSGAEGMYQLLIFTQVILAMLLPSSVIPLFRVSSSRSIMGAYKISQLVEFLALIAFIGMLGLNIIFVVEMLFGDSDWVVNLSSNMGSSMSLLYVVILITACTSLGLMLWLAATPLKSASVGLDAQMRNWDLQKVLPESSVEREENDLCKTTYHGEDLSAEEPASVKSLGSRSDNSVVDFDPDLPEIITDSDQEPHLASIEENCAITSVLSSPTCHPEESASMDESVPVSIVVNEVSDGGLLDASTLQKIESMDPVGMTSGVGDSRTDKDDDEGDTWEAEESSRGIAESGPSTTSEGPGSFRSLSGKSDEGSGNGGGSLSRLSGLGRAARRQLAAILDEFWGQLYDFHGQATREAKAKKLDVLLGVDPKPAAAPLDPAGTEFSGYYPSVGGRGSDLLNNSSIYNSPKQQRVPNSIESYYGVQTGPSSSWSTHMQLLDSYGQNSSRNILDPGEKRYSSLRLPLSSDCWDSGPATVHGYQIAPYLNQIATDSSDSLSVALESPTPKSPTYVPTNYRDSLTYALGQKQQKQISSVHASSLRNQMVSRNSQLQAERTYYDLCSSGPGENVGTPAYTKKYHSLPDISGLAVPHRDSYLSDRSAQWGAPPGFGQSFGRTTREQSLYSNTGSREVPLAFDEVSPSRVYRDAFSRQLSSNSDTRSLWSTQPFEQLFGVGGKTHNVRSGGVGSRPSSVPEVTSHVDFEAKLLQSFRYCIVKLLKLEGSDWLFRQNDGADEDLIDRVAASERFHYEAEARDMSWLVHMAETQYPSSDRKVGLALKNDEAGLAKYLVSSVPHCGEDCIWRVDLIVSFGVWCIHRILELSLMESRPELWGKYTYVLNRLQGILDLAFLKPRSLLPPCFCFQDPVAHLKRSSPPLPNGLLPPTVKLGRGKCTTATTLLDIIKDVEFAISSRKGRMGTAAGDVAFPKGKENLVSVLKRYKRRLSHKSAGTHGSASRQVPVPTPYGS</sequence>
<dbReference type="PIRSF" id="PIRSF037378">
    <property type="entry name" value="EIN2"/>
    <property type="match status" value="1"/>
</dbReference>
<dbReference type="GO" id="GO:0005384">
    <property type="term" value="F:manganese ion transmembrane transporter activity"/>
    <property type="evidence" value="ECO:0007669"/>
    <property type="project" value="TreeGrafter"/>
</dbReference>
<organism evidence="8 9">
    <name type="scientific">Tetracentron sinense</name>
    <name type="common">Spur-leaf</name>
    <dbReference type="NCBI Taxonomy" id="13715"/>
    <lineage>
        <taxon>Eukaryota</taxon>
        <taxon>Viridiplantae</taxon>
        <taxon>Streptophyta</taxon>
        <taxon>Embryophyta</taxon>
        <taxon>Tracheophyta</taxon>
        <taxon>Spermatophyta</taxon>
        <taxon>Magnoliopsida</taxon>
        <taxon>Trochodendrales</taxon>
        <taxon>Trochodendraceae</taxon>
        <taxon>Tetracentron</taxon>
    </lineage>
</organism>
<dbReference type="OrthoDB" id="409173at2759"/>
<evidence type="ECO:0000256" key="4">
    <source>
        <dbReference type="ARBA" id="ARBA00022989"/>
    </source>
</evidence>
<feature type="compositionally biased region" description="Acidic residues" evidence="6">
    <location>
        <begin position="567"/>
        <end position="577"/>
    </location>
</feature>
<name>A0A835DB12_TETSI</name>
<evidence type="ECO:0000256" key="6">
    <source>
        <dbReference type="SAM" id="MobiDB-lite"/>
    </source>
</evidence>
<dbReference type="GO" id="GO:0015086">
    <property type="term" value="F:cadmium ion transmembrane transporter activity"/>
    <property type="evidence" value="ECO:0007669"/>
    <property type="project" value="TreeGrafter"/>
</dbReference>
<proteinExistence type="inferred from homology"/>
<feature type="transmembrane region" description="Helical" evidence="7">
    <location>
        <begin position="14"/>
        <end position="32"/>
    </location>
</feature>
<dbReference type="AlphaFoldDB" id="A0A835DB12"/>
<feature type="transmembrane region" description="Helical" evidence="7">
    <location>
        <begin position="348"/>
        <end position="370"/>
    </location>
</feature>
<evidence type="ECO:0000256" key="2">
    <source>
        <dbReference type="ARBA" id="ARBA00009965"/>
    </source>
</evidence>
<feature type="transmembrane region" description="Helical" evidence="7">
    <location>
        <begin position="52"/>
        <end position="70"/>
    </location>
</feature>
<dbReference type="InterPro" id="IPR017187">
    <property type="entry name" value="EIN2"/>
</dbReference>
<feature type="transmembrane region" description="Helical" evidence="7">
    <location>
        <begin position="390"/>
        <end position="410"/>
    </location>
</feature>
<dbReference type="InterPro" id="IPR001046">
    <property type="entry name" value="NRAMP_fam"/>
</dbReference>
<comment type="similarity">
    <text evidence="2">Belongs to the NRAMP (TC 2.A.55) family.</text>
</comment>
<accession>A0A835DB12</accession>
<feature type="region of interest" description="Disordered" evidence="6">
    <location>
        <begin position="543"/>
        <end position="615"/>
    </location>
</feature>
<feature type="transmembrane region" description="Helical" evidence="7">
    <location>
        <begin position="306"/>
        <end position="328"/>
    </location>
</feature>
<keyword evidence="9" id="KW-1185">Reference proteome</keyword>
<dbReference type="Proteomes" id="UP000655225">
    <property type="component" value="Unassembled WGS sequence"/>
</dbReference>
<dbReference type="PRINTS" id="PR00447">
    <property type="entry name" value="NATRESASSCMP"/>
</dbReference>
<feature type="transmembrane region" description="Helical" evidence="7">
    <location>
        <begin position="243"/>
        <end position="262"/>
    </location>
</feature>